<evidence type="ECO:0000256" key="3">
    <source>
        <dbReference type="ARBA" id="ARBA00022475"/>
    </source>
</evidence>
<keyword evidence="5" id="KW-1133">Transmembrane helix</keyword>
<comment type="similarity">
    <text evidence="2">Belongs to the VirD4/TraG family.</text>
</comment>
<evidence type="ECO:0000256" key="6">
    <source>
        <dbReference type="ARBA" id="ARBA00023136"/>
    </source>
</evidence>
<accession>A0A7C9B9N9</accession>
<dbReference type="InterPro" id="IPR027417">
    <property type="entry name" value="P-loop_NTPase"/>
</dbReference>
<keyword evidence="4" id="KW-0812">Transmembrane</keyword>
<dbReference type="PANTHER" id="PTHR37937">
    <property type="entry name" value="CONJUGATIVE TRANSFER: DNA TRANSPORT"/>
    <property type="match status" value="1"/>
</dbReference>
<keyword evidence="6" id="KW-0472">Membrane</keyword>
<dbReference type="CDD" id="cd01127">
    <property type="entry name" value="TrwB_TraG_TraD_VirD4"/>
    <property type="match status" value="1"/>
</dbReference>
<dbReference type="GO" id="GO:0005886">
    <property type="term" value="C:plasma membrane"/>
    <property type="evidence" value="ECO:0007669"/>
    <property type="project" value="UniProtKB-SubCell"/>
</dbReference>
<sequence length="438" mass="48388">MITSKIPLGYDSQSHTKNRVVGFQPSLPDGSTAMAGNEPLVEYGGEAHLATFANTGAGKSVSVITPALLTHPGSVVVFDPKGEQFFTTAMRRIDMGHEVYVLNPFNVPGIPSNDNVNVFDVFNMSIAQPDQDAQTIASQLGYSASTHNKDPFWEYSGRGFLAGIIAHVATCPDLEKSLDSVYKILFADDIVYSCATLLDSRAVVSKMAYGEISSVLQMPDMTRGGVIATAQSFLKTLSAESLLANISRPSSFPISDWIEGAKPMTIYIVIPPYRMHSHASLVKLYFFTLIMGTMCRQQIPDFPTLFIFDETSLLGNFEYLRTIHSVGRGYGVRAWSFWQSISQLKESFPVVWAELIDNCGVLQLFGQPSQTTLAQFSQVSGMEIPQLKRVPADEQILIIDGEPVLSRRFNYLKDDRFAGLYDKNPYYSKRNPPAKPSL</sequence>
<gene>
    <name evidence="7" type="ORF">GBK04_01630</name>
</gene>
<dbReference type="InterPro" id="IPR003688">
    <property type="entry name" value="TraG/VirD4"/>
</dbReference>
<proteinExistence type="inferred from homology"/>
<dbReference type="AlphaFoldDB" id="A0A7C9B9N9"/>
<evidence type="ECO:0000256" key="4">
    <source>
        <dbReference type="ARBA" id="ARBA00022692"/>
    </source>
</evidence>
<name>A0A7C9B9N9_9BACT</name>
<evidence type="ECO:0000256" key="1">
    <source>
        <dbReference type="ARBA" id="ARBA00004651"/>
    </source>
</evidence>
<protein>
    <submittedName>
        <fullName evidence="7">TraM recognition domain-containing protein</fullName>
    </submittedName>
</protein>
<keyword evidence="8" id="KW-1185">Reference proteome</keyword>
<dbReference type="InterPro" id="IPR051539">
    <property type="entry name" value="T4SS-coupling_protein"/>
</dbReference>
<evidence type="ECO:0000313" key="7">
    <source>
        <dbReference type="EMBL" id="MPR32076.1"/>
    </source>
</evidence>
<evidence type="ECO:0000313" key="8">
    <source>
        <dbReference type="Proteomes" id="UP000479293"/>
    </source>
</evidence>
<organism evidence="7 8">
    <name type="scientific">Salmonirosea aquatica</name>
    <dbReference type="NCBI Taxonomy" id="2654236"/>
    <lineage>
        <taxon>Bacteria</taxon>
        <taxon>Pseudomonadati</taxon>
        <taxon>Bacteroidota</taxon>
        <taxon>Cytophagia</taxon>
        <taxon>Cytophagales</taxon>
        <taxon>Spirosomataceae</taxon>
        <taxon>Salmonirosea</taxon>
    </lineage>
</organism>
<evidence type="ECO:0000256" key="5">
    <source>
        <dbReference type="ARBA" id="ARBA00022989"/>
    </source>
</evidence>
<dbReference type="EMBL" id="WHLY01000002">
    <property type="protein sequence ID" value="MPR32076.1"/>
    <property type="molecule type" value="Genomic_DNA"/>
</dbReference>
<evidence type="ECO:0000256" key="2">
    <source>
        <dbReference type="ARBA" id="ARBA00008806"/>
    </source>
</evidence>
<comment type="caution">
    <text evidence="7">The sequence shown here is derived from an EMBL/GenBank/DDBJ whole genome shotgun (WGS) entry which is preliminary data.</text>
</comment>
<keyword evidence="3" id="KW-1003">Cell membrane</keyword>
<dbReference type="Gene3D" id="3.40.50.300">
    <property type="entry name" value="P-loop containing nucleotide triphosphate hydrolases"/>
    <property type="match status" value="1"/>
</dbReference>
<dbReference type="Pfam" id="PF02534">
    <property type="entry name" value="T4SS-DNA_transf"/>
    <property type="match status" value="1"/>
</dbReference>
<comment type="subcellular location">
    <subcellularLocation>
        <location evidence="1">Cell membrane</location>
        <topology evidence="1">Multi-pass membrane protein</topology>
    </subcellularLocation>
</comment>
<dbReference type="SUPFAM" id="SSF52540">
    <property type="entry name" value="P-loop containing nucleoside triphosphate hydrolases"/>
    <property type="match status" value="1"/>
</dbReference>
<dbReference type="RefSeq" id="WP_152756273.1">
    <property type="nucleotide sequence ID" value="NZ_WHLY01000002.1"/>
</dbReference>
<dbReference type="PANTHER" id="PTHR37937:SF1">
    <property type="entry name" value="CONJUGATIVE TRANSFER: DNA TRANSPORT"/>
    <property type="match status" value="1"/>
</dbReference>
<dbReference type="Proteomes" id="UP000479293">
    <property type="component" value="Unassembled WGS sequence"/>
</dbReference>
<reference evidence="7 8" key="1">
    <citation type="submission" date="2019-10" db="EMBL/GenBank/DDBJ databases">
        <title>Draft Genome Sequence of Cytophagaceae sp. SJW1-29.</title>
        <authorList>
            <person name="Choi A."/>
        </authorList>
    </citation>
    <scope>NUCLEOTIDE SEQUENCE [LARGE SCALE GENOMIC DNA]</scope>
    <source>
        <strain evidence="7 8">SJW1-29</strain>
    </source>
</reference>